<gene>
    <name evidence="2" type="ORF">BW143_09795</name>
</gene>
<dbReference type="PANTHER" id="PTHR35024:SF4">
    <property type="entry name" value="POLYMER-FORMING CYTOSKELETAL PROTEIN"/>
    <property type="match status" value="1"/>
</dbReference>
<evidence type="ECO:0000313" key="3">
    <source>
        <dbReference type="Proteomes" id="UP000187367"/>
    </source>
</evidence>
<keyword evidence="3" id="KW-1185">Reference proteome</keyword>
<dbReference type="Pfam" id="PF04519">
    <property type="entry name" value="Bactofilin"/>
    <property type="match status" value="1"/>
</dbReference>
<dbReference type="GeneID" id="92788804"/>
<accession>A0A1R1QNG0</accession>
<comment type="caution">
    <text evidence="2">The sequence shown here is derived from an EMBL/GenBank/DDBJ whole genome shotgun (WGS) entry which is preliminary data.</text>
</comment>
<dbReference type="RefSeq" id="WP_076761484.1">
    <property type="nucleotide sequence ID" value="NZ_CP133085.1"/>
</dbReference>
<name>A0A1R1RVR1_9BACI</name>
<accession>A0A1R1RVR1</accession>
<evidence type="ECO:0000256" key="1">
    <source>
        <dbReference type="ARBA" id="ARBA00044755"/>
    </source>
</evidence>
<evidence type="ECO:0000313" key="2">
    <source>
        <dbReference type="EMBL" id="OMI06210.1"/>
    </source>
</evidence>
<proteinExistence type="inferred from homology"/>
<evidence type="ECO:0008006" key="4">
    <source>
        <dbReference type="Google" id="ProtNLM"/>
    </source>
</evidence>
<dbReference type="PANTHER" id="PTHR35024">
    <property type="entry name" value="HYPOTHETICAL CYTOSOLIC PROTEIN"/>
    <property type="match status" value="1"/>
</dbReference>
<dbReference type="AlphaFoldDB" id="A0A1R1RVR1"/>
<dbReference type="OrthoDB" id="1730007at2"/>
<dbReference type="InterPro" id="IPR007607">
    <property type="entry name" value="BacA/B"/>
</dbReference>
<sequence length="236" mass="24873">MDNLTINGFGSSSGGTFQSVELNGKGTVNGDVDCKRLLCNGTGTVNGNVKADTVKISGHAKMNGGITASSVRIDGSAKVEGDVSADKLKISGYAGLSGHVKGDELMIRGKASIGKDCEVEHFSAEGYFTIGGLLNAEQIEIKVHGGESKVKEIGGRRISCTVHQSKLLSFLTPLISPPRLSAELIEGDHIELANTTAKIVRGNTVIIGENCDIGLIEYKEDLKQSKTAKIEESQKI</sequence>
<organism evidence="2 3">
    <name type="scientific">Bacillus swezeyi</name>
    <dbReference type="NCBI Taxonomy" id="1925020"/>
    <lineage>
        <taxon>Bacteria</taxon>
        <taxon>Bacillati</taxon>
        <taxon>Bacillota</taxon>
        <taxon>Bacilli</taxon>
        <taxon>Bacillales</taxon>
        <taxon>Bacillaceae</taxon>
        <taxon>Bacillus</taxon>
    </lineage>
</organism>
<dbReference type="EMBL" id="MTJL01000016">
    <property type="protein sequence ID" value="OMI06210.1"/>
    <property type="molecule type" value="Genomic_DNA"/>
</dbReference>
<comment type="similarity">
    <text evidence="1">Belongs to the bactofilin family.</text>
</comment>
<dbReference type="Proteomes" id="UP000187367">
    <property type="component" value="Unassembled WGS sequence"/>
</dbReference>
<reference evidence="2 3" key="1">
    <citation type="submission" date="2017-01" db="EMBL/GenBank/DDBJ databases">
        <title>Bacillus phylogenomics.</title>
        <authorList>
            <person name="Dunlap C."/>
        </authorList>
    </citation>
    <scope>NUCLEOTIDE SEQUENCE [LARGE SCALE GENOMIC DNA]</scope>
    <source>
        <strain evidence="2 3">NRRL B-41282</strain>
    </source>
</reference>
<protein>
    <recommendedName>
        <fullName evidence="4">Polymer-forming cytoskeletal protein</fullName>
    </recommendedName>
</protein>